<evidence type="ECO:0000256" key="1">
    <source>
        <dbReference type="SAM" id="MobiDB-lite"/>
    </source>
</evidence>
<reference evidence="2" key="1">
    <citation type="submission" date="2018-07" db="EMBL/GenBank/DDBJ databases">
        <authorList>
            <consortium name="GenomeTrakr network: Whole genome sequencing for foodborne pathogen traceback"/>
        </authorList>
    </citation>
    <scope>NUCLEOTIDE SEQUENCE</scope>
    <source>
        <strain evidence="2">CFSAN024441</strain>
    </source>
</reference>
<organism evidence="2">
    <name type="scientific">Salmonella enterica subsp. enterica serovar Tennessee</name>
    <dbReference type="NCBI Taxonomy" id="143221"/>
    <lineage>
        <taxon>Bacteria</taxon>
        <taxon>Pseudomonadati</taxon>
        <taxon>Pseudomonadota</taxon>
        <taxon>Gammaproteobacteria</taxon>
        <taxon>Enterobacterales</taxon>
        <taxon>Enterobacteriaceae</taxon>
        <taxon>Salmonella</taxon>
    </lineage>
</organism>
<dbReference type="AlphaFoldDB" id="A0A8E6TZA4"/>
<sequence length="73" mass="8410">MKTDAEPEVKKSSGNLQEQARSSRKESRQNNSSAIVWRDVPSDLIRAPLVDIDWSQAYKNVNISCIKHERKNR</sequence>
<dbReference type="EMBL" id="CP075010">
    <property type="protein sequence ID" value="QVT23600.1"/>
    <property type="molecule type" value="Genomic_DNA"/>
</dbReference>
<evidence type="ECO:0000313" key="2">
    <source>
        <dbReference type="EMBL" id="QVT23600.1"/>
    </source>
</evidence>
<reference evidence="2" key="2">
    <citation type="submission" date="2021-05" db="EMBL/GenBank/DDBJ databases">
        <title>Whole genome PacBio Sequel sequence of Salmonella enterica subsp. enterica.</title>
        <authorList>
            <person name="Hoffmann M."/>
            <person name="Balkey M."/>
            <person name="Luo Y."/>
        </authorList>
    </citation>
    <scope>NUCLEOTIDE SEQUENCE</scope>
    <source>
        <strain evidence="2">CFSAN024441</strain>
    </source>
</reference>
<name>A0A8E6TZA4_SALET</name>
<gene>
    <name evidence="2" type="ORF">AT812_07205</name>
</gene>
<feature type="compositionally biased region" description="Basic and acidic residues" evidence="1">
    <location>
        <begin position="1"/>
        <end position="11"/>
    </location>
</feature>
<protein>
    <submittedName>
        <fullName evidence="2">Uncharacterized protein</fullName>
    </submittedName>
</protein>
<proteinExistence type="predicted"/>
<feature type="region of interest" description="Disordered" evidence="1">
    <location>
        <begin position="1"/>
        <end position="35"/>
    </location>
</feature>
<accession>A0A8E6TZA4</accession>